<feature type="domain" description="RNase H type-1" evidence="1">
    <location>
        <begin position="80"/>
        <end position="209"/>
    </location>
</feature>
<proteinExistence type="predicted"/>
<sequence length="250" mass="27967">MWNIWICRNAAIFEGAPFKANHIISRTLNYLHLLGKANLIRASHWKGDRPVASLLKIPLPPPHTHKISSKISIVKWIKPDRGWFKLNTDGASKGNPGVAGAGGIIRNHLGQTVLAFQEYLGLTSNTASELKAIYRGVKLCIDSNIRKIWVETDANVALKLISSPSQGPWHLQNLLQQIRNLLSQTEFKISHIFREGNQVADYFANQACFNQHLTILSPDNITGIPKCLIRLDAYSFPAIRIRSINTSNFS</sequence>
<dbReference type="SUPFAM" id="SSF53098">
    <property type="entry name" value="Ribonuclease H-like"/>
    <property type="match status" value="1"/>
</dbReference>
<comment type="caution">
    <text evidence="2">The sequence shown here is derived from an EMBL/GenBank/DDBJ whole genome shotgun (WGS) entry which is preliminary data.</text>
</comment>
<dbReference type="CDD" id="cd06222">
    <property type="entry name" value="RNase_H_like"/>
    <property type="match status" value="1"/>
</dbReference>
<dbReference type="InterPro" id="IPR044730">
    <property type="entry name" value="RNase_H-like_dom_plant"/>
</dbReference>
<dbReference type="Pfam" id="PF13456">
    <property type="entry name" value="RVT_3"/>
    <property type="match status" value="1"/>
</dbReference>
<dbReference type="InterPro" id="IPR012337">
    <property type="entry name" value="RNaseH-like_sf"/>
</dbReference>
<dbReference type="Gene3D" id="3.30.420.10">
    <property type="entry name" value="Ribonuclease H-like superfamily/Ribonuclease H"/>
    <property type="match status" value="1"/>
</dbReference>
<dbReference type="AlphaFoldDB" id="A0AAW2J1B0"/>
<reference evidence="2" key="1">
    <citation type="submission" date="2020-06" db="EMBL/GenBank/DDBJ databases">
        <authorList>
            <person name="Li T."/>
            <person name="Hu X."/>
            <person name="Zhang T."/>
            <person name="Song X."/>
            <person name="Zhang H."/>
            <person name="Dai N."/>
            <person name="Sheng W."/>
            <person name="Hou X."/>
            <person name="Wei L."/>
        </authorList>
    </citation>
    <scope>NUCLEOTIDE SEQUENCE</scope>
    <source>
        <strain evidence="2">G01</strain>
        <tissue evidence="2">Leaf</tissue>
    </source>
</reference>
<dbReference type="InterPro" id="IPR002156">
    <property type="entry name" value="RNaseH_domain"/>
</dbReference>
<reference evidence="2" key="2">
    <citation type="journal article" date="2024" name="Plant">
        <title>Genomic evolution and insights into agronomic trait innovations of Sesamum species.</title>
        <authorList>
            <person name="Miao H."/>
            <person name="Wang L."/>
            <person name="Qu L."/>
            <person name="Liu H."/>
            <person name="Sun Y."/>
            <person name="Le M."/>
            <person name="Wang Q."/>
            <person name="Wei S."/>
            <person name="Zheng Y."/>
            <person name="Lin W."/>
            <person name="Duan Y."/>
            <person name="Cao H."/>
            <person name="Xiong S."/>
            <person name="Wang X."/>
            <person name="Wei L."/>
            <person name="Li C."/>
            <person name="Ma Q."/>
            <person name="Ju M."/>
            <person name="Zhao R."/>
            <person name="Li G."/>
            <person name="Mu C."/>
            <person name="Tian Q."/>
            <person name="Mei H."/>
            <person name="Zhang T."/>
            <person name="Gao T."/>
            <person name="Zhang H."/>
        </authorList>
    </citation>
    <scope>NUCLEOTIDE SEQUENCE</scope>
    <source>
        <strain evidence="2">G01</strain>
    </source>
</reference>
<organism evidence="2">
    <name type="scientific">Sesamum angustifolium</name>
    <dbReference type="NCBI Taxonomy" id="2727405"/>
    <lineage>
        <taxon>Eukaryota</taxon>
        <taxon>Viridiplantae</taxon>
        <taxon>Streptophyta</taxon>
        <taxon>Embryophyta</taxon>
        <taxon>Tracheophyta</taxon>
        <taxon>Spermatophyta</taxon>
        <taxon>Magnoliopsida</taxon>
        <taxon>eudicotyledons</taxon>
        <taxon>Gunneridae</taxon>
        <taxon>Pentapetalae</taxon>
        <taxon>asterids</taxon>
        <taxon>lamiids</taxon>
        <taxon>Lamiales</taxon>
        <taxon>Pedaliaceae</taxon>
        <taxon>Sesamum</taxon>
    </lineage>
</organism>
<evidence type="ECO:0000259" key="1">
    <source>
        <dbReference type="PROSITE" id="PS50879"/>
    </source>
</evidence>
<dbReference type="PANTHER" id="PTHR47723">
    <property type="entry name" value="OS05G0353850 PROTEIN"/>
    <property type="match status" value="1"/>
</dbReference>
<gene>
    <name evidence="2" type="ORF">Sangu_2656700</name>
</gene>
<dbReference type="GO" id="GO:0004523">
    <property type="term" value="F:RNA-DNA hybrid ribonuclease activity"/>
    <property type="evidence" value="ECO:0007669"/>
    <property type="project" value="InterPro"/>
</dbReference>
<name>A0AAW2J1B0_9LAMI</name>
<dbReference type="InterPro" id="IPR036397">
    <property type="entry name" value="RNaseH_sf"/>
</dbReference>
<evidence type="ECO:0000313" key="2">
    <source>
        <dbReference type="EMBL" id="KAL0288494.1"/>
    </source>
</evidence>
<dbReference type="PROSITE" id="PS50879">
    <property type="entry name" value="RNASE_H_1"/>
    <property type="match status" value="1"/>
</dbReference>
<dbReference type="EMBL" id="JACGWK010001444">
    <property type="protein sequence ID" value="KAL0288494.1"/>
    <property type="molecule type" value="Genomic_DNA"/>
</dbReference>
<protein>
    <submittedName>
        <fullName evidence="2">Ribonuclease H protein</fullName>
    </submittedName>
</protein>
<dbReference type="PANTHER" id="PTHR47723:SF19">
    <property type="entry name" value="POLYNUCLEOTIDYL TRANSFERASE, RIBONUCLEASE H-LIKE SUPERFAMILY PROTEIN"/>
    <property type="match status" value="1"/>
</dbReference>
<dbReference type="InterPro" id="IPR053151">
    <property type="entry name" value="RNase_H-like"/>
</dbReference>
<accession>A0AAW2J1B0</accession>
<dbReference type="GO" id="GO:0003676">
    <property type="term" value="F:nucleic acid binding"/>
    <property type="evidence" value="ECO:0007669"/>
    <property type="project" value="InterPro"/>
</dbReference>